<dbReference type="AlphaFoldDB" id="A0AA35RTM4"/>
<organism evidence="2 3">
    <name type="scientific">Geodia barretti</name>
    <name type="common">Barrett's horny sponge</name>
    <dbReference type="NCBI Taxonomy" id="519541"/>
    <lineage>
        <taxon>Eukaryota</taxon>
        <taxon>Metazoa</taxon>
        <taxon>Porifera</taxon>
        <taxon>Demospongiae</taxon>
        <taxon>Heteroscleromorpha</taxon>
        <taxon>Tetractinellida</taxon>
        <taxon>Astrophorina</taxon>
        <taxon>Geodiidae</taxon>
        <taxon>Geodia</taxon>
    </lineage>
</organism>
<feature type="compositionally biased region" description="Low complexity" evidence="1">
    <location>
        <begin position="111"/>
        <end position="123"/>
    </location>
</feature>
<name>A0AA35RTM4_GEOBA</name>
<gene>
    <name evidence="2" type="ORF">GBAR_LOCUS10616</name>
</gene>
<dbReference type="GO" id="GO:0016491">
    <property type="term" value="F:oxidoreductase activity"/>
    <property type="evidence" value="ECO:0007669"/>
    <property type="project" value="TreeGrafter"/>
</dbReference>
<feature type="region of interest" description="Disordered" evidence="1">
    <location>
        <begin position="1"/>
        <end position="160"/>
    </location>
</feature>
<comment type="caution">
    <text evidence="2">The sequence shown here is derived from an EMBL/GenBank/DDBJ whole genome shotgun (WGS) entry which is preliminary data.</text>
</comment>
<dbReference type="Gene3D" id="3.50.50.60">
    <property type="entry name" value="FAD/NAD(P)-binding domain"/>
    <property type="match status" value="1"/>
</dbReference>
<dbReference type="PANTHER" id="PTHR42923:SF39">
    <property type="entry name" value="AMINO OXIDASE"/>
    <property type="match status" value="1"/>
</dbReference>
<keyword evidence="3" id="KW-1185">Reference proteome</keyword>
<protein>
    <recommendedName>
        <fullName evidence="4">FAD-dependent oxidoreductase</fullName>
    </recommendedName>
</protein>
<accession>A0AA35RTM4</accession>
<dbReference type="Pfam" id="PF13450">
    <property type="entry name" value="NAD_binding_8"/>
    <property type="match status" value="1"/>
</dbReference>
<proteinExistence type="predicted"/>
<sequence length="877" mass="94709">LPPRAPPAAAHRAGLGGARPAAGRRGIRGRSDGTVGAAAVRRSGHPVPHVHVSAHRADAGQRRRAAVPERQPPVLLARRIPLPRGAGPSRPGRRRGAAPRAGARRRGRAGGPRNPQGQPRRAGYPGGPRPAGDGTLHGTRGAGGAQRPCPALAARHGGQRRRVRLAGGACRPLRLHRRRLPRSVELLARQAVHHHLLPAAGGALDCGRRRRDPEHVAAGGPRGVLVYRRDGARRRPARRALPRGDSVVWRMGLRARVPGAVAGAGPLPRRAALPDAGHRPLALRVPGRHGRGAGRGEPPQQPDPRAVPHGRMEPLRTLKRGQPLSRRDLLRLGPAAAGVLGFGCRPGAPAPAGTPAPGRITGTIVGASHRIGHRLRDGEFPAPQQTREVPVVIVGGGMAGLSAGWKLAGSGMRDFVLLELEPEPGGNARWGQNQVSAYPWGAHYVPVPGPEATAVRELLVEMGLVQGHGPDGEPIYDPRHLCHAPQERLFIHGQWRDEISARALLDAEETGAGAELAAFEAEARRYRNYRDARGRRAFALPRAASTTDADIIALDRLSMRDYFDRAGWSSERLRWYVDYCCRDDYGCTLDTTSAWAGWHYFCSRPADAEYLTWPEGNGRIVRHFMERLAPHVSTGMLVHRLRPAVDPDGAPAPDGGVDVDALDTGAGTTVRFRARHAIYALPRFTARRVIDGYPPPGAEPDAFTYCPWMVANLTVDRLPDGAAWDNVLYDSPSVGYVVATHQNLGIAPGPSVLTYYLPLTPPNPEVARAWMLERSWDDWVSLIFADLVQAHPAIESLVSNIDVMLWGHAMVRPVPGFLWGVAPRASRRHGSIRFAHSDMSGLSLFEEAQYQGVRAAEEVLRALGHPHRSSLAPAAEI</sequence>
<feature type="compositionally biased region" description="Basic residues" evidence="1">
    <location>
        <begin position="91"/>
        <end position="108"/>
    </location>
</feature>
<reference evidence="2" key="1">
    <citation type="submission" date="2023-03" db="EMBL/GenBank/DDBJ databases">
        <authorList>
            <person name="Steffen K."/>
            <person name="Cardenas P."/>
        </authorList>
    </citation>
    <scope>NUCLEOTIDE SEQUENCE</scope>
</reference>
<dbReference type="InterPro" id="IPR036188">
    <property type="entry name" value="FAD/NAD-bd_sf"/>
</dbReference>
<evidence type="ECO:0000313" key="3">
    <source>
        <dbReference type="Proteomes" id="UP001174909"/>
    </source>
</evidence>
<evidence type="ECO:0008006" key="4">
    <source>
        <dbReference type="Google" id="ProtNLM"/>
    </source>
</evidence>
<dbReference type="Proteomes" id="UP001174909">
    <property type="component" value="Unassembled WGS sequence"/>
</dbReference>
<feature type="non-terminal residue" evidence="2">
    <location>
        <position position="1"/>
    </location>
</feature>
<evidence type="ECO:0000256" key="1">
    <source>
        <dbReference type="SAM" id="MobiDB-lite"/>
    </source>
</evidence>
<evidence type="ECO:0000313" key="2">
    <source>
        <dbReference type="EMBL" id="CAI8017495.1"/>
    </source>
</evidence>
<dbReference type="PANTHER" id="PTHR42923">
    <property type="entry name" value="PROTOPORPHYRINOGEN OXIDASE"/>
    <property type="match status" value="1"/>
</dbReference>
<feature type="compositionally biased region" description="Low complexity" evidence="1">
    <location>
        <begin position="7"/>
        <end position="24"/>
    </location>
</feature>
<dbReference type="InterPro" id="IPR050464">
    <property type="entry name" value="Zeta_carotene_desat/Oxidored"/>
</dbReference>
<dbReference type="EMBL" id="CASHTH010001635">
    <property type="protein sequence ID" value="CAI8017495.1"/>
    <property type="molecule type" value="Genomic_DNA"/>
</dbReference>
<feature type="region of interest" description="Disordered" evidence="1">
    <location>
        <begin position="285"/>
        <end position="325"/>
    </location>
</feature>
<dbReference type="SUPFAM" id="SSF51905">
    <property type="entry name" value="FAD/NAD(P)-binding domain"/>
    <property type="match status" value="1"/>
</dbReference>